<organism evidence="1 2">
    <name type="scientific">Lasius platythorax</name>
    <dbReference type="NCBI Taxonomy" id="488582"/>
    <lineage>
        <taxon>Eukaryota</taxon>
        <taxon>Metazoa</taxon>
        <taxon>Ecdysozoa</taxon>
        <taxon>Arthropoda</taxon>
        <taxon>Hexapoda</taxon>
        <taxon>Insecta</taxon>
        <taxon>Pterygota</taxon>
        <taxon>Neoptera</taxon>
        <taxon>Endopterygota</taxon>
        <taxon>Hymenoptera</taxon>
        <taxon>Apocrita</taxon>
        <taxon>Aculeata</taxon>
        <taxon>Formicoidea</taxon>
        <taxon>Formicidae</taxon>
        <taxon>Formicinae</taxon>
        <taxon>Lasius</taxon>
        <taxon>Lasius</taxon>
    </lineage>
</organism>
<dbReference type="Proteomes" id="UP001497644">
    <property type="component" value="Chromosome 5"/>
</dbReference>
<name>A0AAV2NXG0_9HYME</name>
<gene>
    <name evidence="1" type="ORF">LPLAT_LOCUS10548</name>
</gene>
<keyword evidence="2" id="KW-1185">Reference proteome</keyword>
<evidence type="ECO:0000313" key="1">
    <source>
        <dbReference type="EMBL" id="CAL1685062.1"/>
    </source>
</evidence>
<evidence type="ECO:0000313" key="2">
    <source>
        <dbReference type="Proteomes" id="UP001497644"/>
    </source>
</evidence>
<accession>A0AAV2NXG0</accession>
<sequence length="73" mass="8358">MSACGRHMNHKRHVGYVILAERTLYGSFLMGKRCLKIKETVPPGTDRAPLDRARITNEYLTTFYDPICARGKM</sequence>
<reference evidence="1" key="1">
    <citation type="submission" date="2024-04" db="EMBL/GenBank/DDBJ databases">
        <authorList>
            <consortium name="Molecular Ecology Group"/>
        </authorList>
    </citation>
    <scope>NUCLEOTIDE SEQUENCE</scope>
</reference>
<proteinExistence type="predicted"/>
<dbReference type="EMBL" id="OZ034828">
    <property type="protein sequence ID" value="CAL1685062.1"/>
    <property type="molecule type" value="Genomic_DNA"/>
</dbReference>
<dbReference type="AlphaFoldDB" id="A0AAV2NXG0"/>
<protein>
    <submittedName>
        <fullName evidence="1">Uncharacterized protein</fullName>
    </submittedName>
</protein>